<feature type="domain" description="Maturase MatK N-terminal" evidence="10">
    <location>
        <begin position="21"/>
        <end position="328"/>
    </location>
</feature>
<dbReference type="Pfam" id="PF01348">
    <property type="entry name" value="Intron_maturas2"/>
    <property type="match status" value="1"/>
</dbReference>
<evidence type="ECO:0000256" key="1">
    <source>
        <dbReference type="ARBA" id="ARBA00006621"/>
    </source>
</evidence>
<evidence type="ECO:0000313" key="11">
    <source>
        <dbReference type="EMBL" id="AYW15619.1"/>
    </source>
</evidence>
<reference evidence="11" key="1">
    <citation type="journal article" date="2018" name="Genome Biol. Evol.">
        <title>Mobile Elements Shape Plastome Evolution in Ferns.</title>
        <authorList>
            <person name="Robison T.A."/>
            <person name="Grusz A.L."/>
            <person name="Wolf P.G."/>
            <person name="Mower J.P."/>
            <person name="Fauskee B.D."/>
            <person name="Sosa K."/>
            <person name="Schuettpelz E.L."/>
        </authorList>
    </citation>
    <scope>NUCLEOTIDE SEQUENCE</scope>
</reference>
<dbReference type="InterPro" id="IPR024942">
    <property type="entry name" value="Maturase_MatK_N"/>
</dbReference>
<dbReference type="InterPro" id="IPR002866">
    <property type="entry name" value="Maturase_MatK"/>
</dbReference>
<dbReference type="PANTHER" id="PTHR34811:SF1">
    <property type="entry name" value="MATURASE K"/>
    <property type="match status" value="1"/>
</dbReference>
<evidence type="ECO:0000256" key="7">
    <source>
        <dbReference type="RuleBase" id="RU004226"/>
    </source>
</evidence>
<keyword evidence="3 6" id="KW-0507">mRNA processing</keyword>
<keyword evidence="7 11" id="KW-0150">Chloroplast</keyword>
<gene>
    <name evidence="6 11" type="primary">matK</name>
</gene>
<dbReference type="EMBL" id="MH173080">
    <property type="protein sequence ID" value="AYW15619.1"/>
    <property type="molecule type" value="Genomic_DNA"/>
</dbReference>
<evidence type="ECO:0000259" key="10">
    <source>
        <dbReference type="Pfam" id="PF01824"/>
    </source>
</evidence>
<evidence type="ECO:0000256" key="5">
    <source>
        <dbReference type="ARBA" id="ARBA00022884"/>
    </source>
</evidence>
<keyword evidence="8" id="KW-1133">Transmembrane helix</keyword>
<accession>A0A3G5CRY1</accession>
<keyword evidence="4 6" id="KW-0819">tRNA processing</keyword>
<dbReference type="InterPro" id="IPR024937">
    <property type="entry name" value="Domain_X"/>
</dbReference>
<dbReference type="GO" id="GO:0009507">
    <property type="term" value="C:chloroplast"/>
    <property type="evidence" value="ECO:0007669"/>
    <property type="project" value="UniProtKB-SubCell"/>
</dbReference>
<evidence type="ECO:0000256" key="2">
    <source>
        <dbReference type="ARBA" id="ARBA00022640"/>
    </source>
</evidence>
<dbReference type="PANTHER" id="PTHR34811">
    <property type="entry name" value="MATURASE K"/>
    <property type="match status" value="1"/>
</dbReference>
<sequence length="496" mass="58674">MKTTYGSFTRKGASQKNDKFDKKRNCFSYPYLFLFEEKFYLMNRQQRSNGVDIQLLSGSWSTVSIKRLIDNVRDLNYLKTDNSGFVQNQMDYLDQNLYFNLLLEIICLILGVSLLHEISNEKISILNMSQSIHSIFLFLEDRFPKSNQVLKTDLPKNLHLETLIRLFRRQIQDVLFLHLLRKISYRDIIICEKIVSKTARNIDTLFHNFYTYGIDFLLFSLRKQICKGKVNDYVPIDRNNIIQKAKNTLTYYFESNFLGTDSYFTQGLCIHYGRYRNKIIIVSRGTCYFVSKWLYYFLIFLKQHFHYQTRFNQLRLELISVSCVSFLGYTSIAKLVLKQVRVETVMGLRVSGSSEKKFYPKIPILILLKILAKQNFCESNGRPIGKLGWSVLTDDEIIKRFVQIWRAFSLYYGASPSRNKLLRLRYILQISCSSTLSSKHRSIKHLLRRRFNLDLRSQFILSNEFESFHNRRIWHLSLIRSNLAKFVQSEMAEMGL</sequence>
<dbReference type="GO" id="GO:0003723">
    <property type="term" value="F:RNA binding"/>
    <property type="evidence" value="ECO:0007669"/>
    <property type="project" value="UniProtKB-KW"/>
</dbReference>
<dbReference type="RefSeq" id="YP_009548644.1">
    <property type="nucleotide sequence ID" value="NC_040210.1"/>
</dbReference>
<keyword evidence="2 7" id="KW-0934">Plastid</keyword>
<protein>
    <recommendedName>
        <fullName evidence="6">Maturase K</fullName>
    </recommendedName>
    <alternativeName>
        <fullName evidence="6">Intron maturase</fullName>
    </alternativeName>
</protein>
<keyword evidence="5 6" id="KW-0694">RNA-binding</keyword>
<comment type="subcellular location">
    <subcellularLocation>
        <location evidence="6">Plastid</location>
        <location evidence="6">Chloroplast</location>
    </subcellularLocation>
</comment>
<feature type="transmembrane region" description="Helical" evidence="8">
    <location>
        <begin position="97"/>
        <end position="115"/>
    </location>
</feature>
<dbReference type="AlphaFoldDB" id="A0A3G5CRY1"/>
<feature type="domain" description="Domain X" evidence="9">
    <location>
        <begin position="356"/>
        <end position="447"/>
    </location>
</feature>
<evidence type="ECO:0000256" key="8">
    <source>
        <dbReference type="SAM" id="Phobius"/>
    </source>
</evidence>
<evidence type="ECO:0000256" key="4">
    <source>
        <dbReference type="ARBA" id="ARBA00022694"/>
    </source>
</evidence>
<keyword evidence="8" id="KW-0472">Membrane</keyword>
<dbReference type="GO" id="GO:0006397">
    <property type="term" value="P:mRNA processing"/>
    <property type="evidence" value="ECO:0007669"/>
    <property type="project" value="UniProtKB-KW"/>
</dbReference>
<evidence type="ECO:0000259" key="9">
    <source>
        <dbReference type="Pfam" id="PF01348"/>
    </source>
</evidence>
<dbReference type="GeneID" id="38746311"/>
<comment type="similarity">
    <text evidence="1 6">Belongs to the intron maturase 2 family. MatK subfamily.</text>
</comment>
<name>A0A3G5CRY1_9MONI</name>
<dbReference type="HAMAP" id="MF_01390">
    <property type="entry name" value="MatK"/>
    <property type="match status" value="1"/>
</dbReference>
<comment type="function">
    <text evidence="6 7">Usually encoded in the trnK tRNA gene intron. Probably assists in splicing its own and other chloroplast group II introns.</text>
</comment>
<proteinExistence type="inferred from homology"/>
<geneLocation type="chloroplast" evidence="11"/>
<evidence type="ECO:0000256" key="3">
    <source>
        <dbReference type="ARBA" id="ARBA00022664"/>
    </source>
</evidence>
<dbReference type="GO" id="GO:0008033">
    <property type="term" value="P:tRNA processing"/>
    <property type="evidence" value="ECO:0007669"/>
    <property type="project" value="UniProtKB-KW"/>
</dbReference>
<dbReference type="GO" id="GO:0008380">
    <property type="term" value="P:RNA splicing"/>
    <property type="evidence" value="ECO:0007669"/>
    <property type="project" value="UniProtKB-UniRule"/>
</dbReference>
<organism evidence="11">
    <name type="scientific">Gastoniella chaerophylla</name>
    <dbReference type="NCBI Taxonomy" id="170708"/>
    <lineage>
        <taxon>Eukaryota</taxon>
        <taxon>Viridiplantae</taxon>
        <taxon>Streptophyta</taxon>
        <taxon>Embryophyta</taxon>
        <taxon>Tracheophyta</taxon>
        <taxon>Polypodiopsida</taxon>
        <taxon>Polypodiidae</taxon>
        <taxon>Polypodiales</taxon>
        <taxon>Pteridineae</taxon>
        <taxon>Pteridaceae</taxon>
        <taxon>Pteridoideae</taxon>
        <taxon>Gastoniella</taxon>
    </lineage>
</organism>
<keyword evidence="8" id="KW-0812">Transmembrane</keyword>
<dbReference type="Pfam" id="PF01824">
    <property type="entry name" value="MatK_N"/>
    <property type="match status" value="1"/>
</dbReference>
<evidence type="ECO:0000256" key="6">
    <source>
        <dbReference type="HAMAP-Rule" id="MF_01390"/>
    </source>
</evidence>